<comment type="caution">
    <text evidence="2">The sequence shown here is derived from an EMBL/GenBank/DDBJ whole genome shotgun (WGS) entry which is preliminary data.</text>
</comment>
<dbReference type="PANTHER" id="PTHR43689:SF8">
    <property type="entry name" value="ALPHA_BETA-HYDROLASES SUPERFAMILY PROTEIN"/>
    <property type="match status" value="1"/>
</dbReference>
<dbReference type="Gene3D" id="3.40.50.1820">
    <property type="entry name" value="alpha/beta hydrolase"/>
    <property type="match status" value="1"/>
</dbReference>
<keyword evidence="3" id="KW-1185">Reference proteome</keyword>
<dbReference type="PRINTS" id="PR00111">
    <property type="entry name" value="ABHYDROLASE"/>
</dbReference>
<dbReference type="PANTHER" id="PTHR43689">
    <property type="entry name" value="HYDROLASE"/>
    <property type="match status" value="1"/>
</dbReference>
<proteinExistence type="predicted"/>
<sequence length="311" mass="32883">MTAILSSAVCPSPAHMPRFGAAPHPGWAEDGRDWPNRAQSRFVSAAGLIWHVQRAGSGPVVLLLHGTGAATHSWRDLLPLLARRFNVVAPDLPGHGFTAMPRASLMGLPGMARGLSALLERLGVRPDLVVGHSAGAVIAARLCLDGAIDPDRLLSLNGALLPPPGLQATVFPAAARFLAGLPLLPLLVARTASDARVEALLRDTGSVLDSEGLRFYRRLFRRPDHVAGAVTMMARWDLRGLPGELRRLGDRLVLAAGDRDGMIPAEAARIVHDRVPGSRLVALPGLGHLAHEEAPERIAALIADLLPAAPP</sequence>
<dbReference type="GO" id="GO:0016787">
    <property type="term" value="F:hydrolase activity"/>
    <property type="evidence" value="ECO:0007669"/>
    <property type="project" value="UniProtKB-KW"/>
</dbReference>
<dbReference type="InterPro" id="IPR029058">
    <property type="entry name" value="AB_hydrolase_fold"/>
</dbReference>
<evidence type="ECO:0000313" key="3">
    <source>
        <dbReference type="Proteomes" id="UP001524587"/>
    </source>
</evidence>
<dbReference type="SUPFAM" id="SSF53474">
    <property type="entry name" value="alpha/beta-Hydrolases"/>
    <property type="match status" value="1"/>
</dbReference>
<protein>
    <submittedName>
        <fullName evidence="2">Alpha/beta fold hydrolase</fullName>
    </submittedName>
</protein>
<accession>A0ABT1W3N6</accession>
<evidence type="ECO:0000259" key="1">
    <source>
        <dbReference type="Pfam" id="PF12697"/>
    </source>
</evidence>
<dbReference type="PRINTS" id="PR00412">
    <property type="entry name" value="EPOXHYDRLASE"/>
</dbReference>
<dbReference type="NCBIfam" id="TIGR03056">
    <property type="entry name" value="bchO_mg_che_rel"/>
    <property type="match status" value="1"/>
</dbReference>
<keyword evidence="2" id="KW-0378">Hydrolase</keyword>
<dbReference type="InterPro" id="IPR000073">
    <property type="entry name" value="AB_hydrolase_1"/>
</dbReference>
<evidence type="ECO:0000313" key="2">
    <source>
        <dbReference type="EMBL" id="MCQ8277497.1"/>
    </source>
</evidence>
<dbReference type="InterPro" id="IPR000639">
    <property type="entry name" value="Epox_hydrolase-like"/>
</dbReference>
<dbReference type="Pfam" id="PF12697">
    <property type="entry name" value="Abhydrolase_6"/>
    <property type="match status" value="1"/>
</dbReference>
<name>A0ABT1W3N6_9PROT</name>
<dbReference type="RefSeq" id="WP_422862941.1">
    <property type="nucleotide sequence ID" value="NZ_JAMSKV010000002.1"/>
</dbReference>
<dbReference type="Proteomes" id="UP001524587">
    <property type="component" value="Unassembled WGS sequence"/>
</dbReference>
<dbReference type="EMBL" id="JAMSKV010000002">
    <property type="protein sequence ID" value="MCQ8277497.1"/>
    <property type="molecule type" value="Genomic_DNA"/>
</dbReference>
<dbReference type="InterPro" id="IPR017497">
    <property type="entry name" value="BchO"/>
</dbReference>
<feature type="domain" description="AB hydrolase-1" evidence="1">
    <location>
        <begin position="61"/>
        <end position="300"/>
    </location>
</feature>
<organism evidence="2 3">
    <name type="scientific">Endosaccharibacter trunci</name>
    <dbReference type="NCBI Taxonomy" id="2812733"/>
    <lineage>
        <taxon>Bacteria</taxon>
        <taxon>Pseudomonadati</taxon>
        <taxon>Pseudomonadota</taxon>
        <taxon>Alphaproteobacteria</taxon>
        <taxon>Acetobacterales</taxon>
        <taxon>Acetobacteraceae</taxon>
        <taxon>Endosaccharibacter</taxon>
    </lineage>
</organism>
<gene>
    <name evidence="2" type="ORF">NFI95_03410</name>
</gene>
<reference evidence="2 3" key="1">
    <citation type="submission" date="2022-06" db="EMBL/GenBank/DDBJ databases">
        <title>Endosaccharibacter gen. nov., sp. nov., endophytic bacteria isolated from sugarcane.</title>
        <authorList>
            <person name="Pitiwittayakul N."/>
            <person name="Yukphan P."/>
            <person name="Charoenyingcharoen P."/>
            <person name="Tanasupawat S."/>
        </authorList>
    </citation>
    <scope>NUCLEOTIDE SEQUENCE [LARGE SCALE GENOMIC DNA]</scope>
    <source>
        <strain evidence="2 3">KSS8</strain>
    </source>
</reference>